<accession>A0AAW6C698</accession>
<dbReference type="Proteomes" id="UP001211006">
    <property type="component" value="Unassembled WGS sequence"/>
</dbReference>
<evidence type="ECO:0000256" key="1">
    <source>
        <dbReference type="SAM" id="Coils"/>
    </source>
</evidence>
<gene>
    <name evidence="2" type="ORF">PND83_20925</name>
</gene>
<dbReference type="RefSeq" id="WP_024725181.1">
    <property type="nucleotide sequence ID" value="NZ_CANCWG010000038.1"/>
</dbReference>
<keyword evidence="1" id="KW-0175">Coiled coil</keyword>
<dbReference type="AlphaFoldDB" id="A0AAW6C698"/>
<comment type="caution">
    <text evidence="2">The sequence shown here is derived from an EMBL/GenBank/DDBJ whole genome shotgun (WGS) entry which is preliminary data.</text>
</comment>
<evidence type="ECO:0008006" key="4">
    <source>
        <dbReference type="Google" id="ProtNLM"/>
    </source>
</evidence>
<evidence type="ECO:0000313" key="3">
    <source>
        <dbReference type="Proteomes" id="UP001211006"/>
    </source>
</evidence>
<name>A0AAW6C698_FLAPL</name>
<proteinExistence type="predicted"/>
<dbReference type="EMBL" id="JAQLWO010000033">
    <property type="protein sequence ID" value="MDB7908452.1"/>
    <property type="molecule type" value="Genomic_DNA"/>
</dbReference>
<feature type="coiled-coil region" evidence="1">
    <location>
        <begin position="4"/>
        <end position="31"/>
    </location>
</feature>
<protein>
    <recommendedName>
        <fullName evidence="4">DUF3847 domain-containing protein</fullName>
    </recommendedName>
</protein>
<sequence>MAERKSEQERIKQIDQQLAELKAKRRALAVMAAKKERAARTRRLIQIGALSEKYLDCYNISVENYEILISRIVNLPAVKELLNT</sequence>
<evidence type="ECO:0000313" key="2">
    <source>
        <dbReference type="EMBL" id="MDB7908452.1"/>
    </source>
</evidence>
<reference evidence="2" key="1">
    <citation type="submission" date="2023-01" db="EMBL/GenBank/DDBJ databases">
        <title>Human gut microbiome strain richness.</title>
        <authorList>
            <person name="Chen-Liaw A."/>
        </authorList>
    </citation>
    <scope>NUCLEOTIDE SEQUENCE</scope>
    <source>
        <strain evidence="2">2225st1_A6_2225SCRN_200828</strain>
    </source>
</reference>
<organism evidence="2 3">
    <name type="scientific">Flavonifractor plautii</name>
    <name type="common">Fusobacterium plautii</name>
    <dbReference type="NCBI Taxonomy" id="292800"/>
    <lineage>
        <taxon>Bacteria</taxon>
        <taxon>Bacillati</taxon>
        <taxon>Bacillota</taxon>
        <taxon>Clostridia</taxon>
        <taxon>Eubacteriales</taxon>
        <taxon>Oscillospiraceae</taxon>
        <taxon>Flavonifractor</taxon>
    </lineage>
</organism>